<dbReference type="SUPFAM" id="SSF51126">
    <property type="entry name" value="Pectin lyase-like"/>
    <property type="match status" value="1"/>
</dbReference>
<dbReference type="Proteomes" id="UP000184532">
    <property type="component" value="Unassembled WGS sequence"/>
</dbReference>
<dbReference type="Gene3D" id="2.160.20.10">
    <property type="entry name" value="Single-stranded right-handed beta-helix, Pectin lyase-like"/>
    <property type="match status" value="2"/>
</dbReference>
<evidence type="ECO:0000256" key="1">
    <source>
        <dbReference type="SAM" id="MobiDB-lite"/>
    </source>
</evidence>
<sequence>MNLNAYSPHKVFLLLFYLSLSLSCSKDSDLFSEYVLADSLDEIENRNNGNNSNETSNEDETPVEDETPAPESKLPTSGENIYYVTANGNSGNNGKTEANSWDIRYAFSTARAGDIIYIKAGNYGSINLSISNSGTSSDPIRFVGYRANPGDIVSDNGSTFKYGTDSFNVDDYPTLMGSRTGGNVSGTAFNITGNFVELHNIQIKDKERGISSYGSNNKLINVVIHDMGNHSGYSGTGVIMNGSYSELRNSFILNGVQLFTNTRGDNQVIDHNWLGCDQDVNSEYSTDYYLLLTGSGGNGADNNTVSNNTIYREPGQFHQGHGLIIKGSGQYNSLINNKLQNCPIELSFEEVAYNTVRGGSVSGTGATGDGGNVKYAFVLIANGAHHNNVDGITFTGDSGIRFSDWNDGWTPSPDTDAVSAGHDNTITNCVFDGTLSAIEFAWHWYGPGSAVNNVFENCTFKNIKSEIFRTERPNSGTVLRNCSFVNNTGIYNQDAQNTSRVTPSGKKSLNVTYENCTWTNNSFAQPY</sequence>
<dbReference type="InterPro" id="IPR012334">
    <property type="entry name" value="Pectin_lyas_fold"/>
</dbReference>
<accession>A0A1M5J5Z0</accession>
<dbReference type="SMART" id="SM00710">
    <property type="entry name" value="PbH1"/>
    <property type="match status" value="5"/>
</dbReference>
<dbReference type="RefSeq" id="WP_131819051.1">
    <property type="nucleotide sequence ID" value="NZ_FQWL01000001.1"/>
</dbReference>
<reference evidence="3" key="1">
    <citation type="submission" date="2016-11" db="EMBL/GenBank/DDBJ databases">
        <authorList>
            <person name="Varghese N."/>
            <person name="Submissions S."/>
        </authorList>
    </citation>
    <scope>NUCLEOTIDE SEQUENCE [LARGE SCALE GENOMIC DNA]</scope>
    <source>
        <strain evidence="3">DSM 22638</strain>
    </source>
</reference>
<dbReference type="InterPro" id="IPR006626">
    <property type="entry name" value="PbH1"/>
</dbReference>
<protein>
    <recommendedName>
        <fullName evidence="4">Right handed beta helix region</fullName>
    </recommendedName>
</protein>
<dbReference type="AlphaFoldDB" id="A0A1M5J5Z0"/>
<evidence type="ECO:0000313" key="3">
    <source>
        <dbReference type="Proteomes" id="UP000184532"/>
    </source>
</evidence>
<dbReference type="EMBL" id="FQWL01000001">
    <property type="protein sequence ID" value="SHG36018.1"/>
    <property type="molecule type" value="Genomic_DNA"/>
</dbReference>
<organism evidence="2 3">
    <name type="scientific">Flagellimonas flava</name>
    <dbReference type="NCBI Taxonomy" id="570519"/>
    <lineage>
        <taxon>Bacteria</taxon>
        <taxon>Pseudomonadati</taxon>
        <taxon>Bacteroidota</taxon>
        <taxon>Flavobacteriia</taxon>
        <taxon>Flavobacteriales</taxon>
        <taxon>Flavobacteriaceae</taxon>
        <taxon>Flagellimonas</taxon>
    </lineage>
</organism>
<feature type="compositionally biased region" description="Acidic residues" evidence="1">
    <location>
        <begin position="56"/>
        <end position="68"/>
    </location>
</feature>
<feature type="region of interest" description="Disordered" evidence="1">
    <location>
        <begin position="44"/>
        <end position="78"/>
    </location>
</feature>
<name>A0A1M5J5Z0_9FLAO</name>
<dbReference type="OrthoDB" id="8737820at2"/>
<evidence type="ECO:0008006" key="4">
    <source>
        <dbReference type="Google" id="ProtNLM"/>
    </source>
</evidence>
<dbReference type="InterPro" id="IPR011050">
    <property type="entry name" value="Pectin_lyase_fold/virulence"/>
</dbReference>
<gene>
    <name evidence="2" type="ORF">SAMN04488116_1152</name>
</gene>
<feature type="compositionally biased region" description="Low complexity" evidence="1">
    <location>
        <begin position="46"/>
        <end position="55"/>
    </location>
</feature>
<proteinExistence type="predicted"/>
<evidence type="ECO:0000313" key="2">
    <source>
        <dbReference type="EMBL" id="SHG36018.1"/>
    </source>
</evidence>
<keyword evidence="3" id="KW-1185">Reference proteome</keyword>